<evidence type="ECO:0000313" key="2">
    <source>
        <dbReference type="Proteomes" id="UP000002421"/>
    </source>
</evidence>
<dbReference type="Proteomes" id="UP000002421">
    <property type="component" value="Segment"/>
</dbReference>
<reference evidence="1 2" key="1">
    <citation type="journal article" date="2008" name="Virology">
        <title>Characterization of Pseudomonas chlororaphis myovirus 201varphi2-1 via genomic sequencing, mass spectrometry, and electron microscopy.</title>
        <authorList>
            <person name="Thomas J.A."/>
            <person name="Rolando M.R."/>
            <person name="Carroll C.A."/>
            <person name="Shen P.S."/>
            <person name="Belnap D.M."/>
            <person name="Weintraub S.T."/>
            <person name="Serwer P."/>
            <person name="Hardies S.C."/>
        </authorList>
    </citation>
    <scope>NUCLEOTIDE SEQUENCE</scope>
</reference>
<accession>B3FK55</accession>
<organismHost>
    <name type="scientific">Pseudomonas chlororaphis</name>
    <dbReference type="NCBI Taxonomy" id="587753"/>
</organismHost>
<name>B3FK55_BP201</name>
<dbReference type="KEGG" id="vg:6372594"/>
<protein>
    <submittedName>
        <fullName evidence="1">Uncharacterized protein</fullName>
    </submittedName>
</protein>
<keyword evidence="2" id="KW-1185">Reference proteome</keyword>
<dbReference type="RefSeq" id="YP_001956805.1">
    <property type="nucleotide sequence ID" value="NC_010821.1"/>
</dbReference>
<sequence>MNFLITMDAQEHIARMATNFRQKQEEELNLLKDSPNQATYLDMLRLNDRGLALRGLQEYVLLLINEYHRVMDDDDLIESIADGTIDPDLDAVIKTIASIEEAEPWAQVLSIVPLDFNGTIGAVVTNKG</sequence>
<dbReference type="EMBL" id="EU197055">
    <property type="protein sequence ID" value="ABY62913.1"/>
    <property type="molecule type" value="Genomic_DNA"/>
</dbReference>
<proteinExistence type="predicted"/>
<gene>
    <name evidence="1" type="ORF">201phi2-1p080</name>
</gene>
<organism evidence="1 2">
    <name type="scientific">Pseudomonas phage 201phi2-1</name>
    <name type="common">Pseudomonas chlororaphis phage 201phi2-1</name>
    <dbReference type="NCBI Taxonomy" id="198110"/>
    <lineage>
        <taxon>Viruses</taxon>
        <taxon>Duplodnaviria</taxon>
        <taxon>Heunggongvirae</taxon>
        <taxon>Uroviricota</taxon>
        <taxon>Caudoviricetes</taxon>
        <taxon>Chimalliviridae</taxon>
        <taxon>Serwervirus</taxon>
        <taxon>Serwervirus 201phi21</taxon>
    </lineage>
</organism>
<evidence type="ECO:0000313" key="1">
    <source>
        <dbReference type="EMBL" id="ABY62913.1"/>
    </source>
</evidence>